<evidence type="ECO:0000313" key="5">
    <source>
        <dbReference type="EMBL" id="KAA0973020.1"/>
    </source>
</evidence>
<accession>A0A5B0E5I3</accession>
<gene>
    <name evidence="5" type="ORF">FQ154_20270</name>
</gene>
<organism evidence="5 6">
    <name type="scientific">Paeniglutamicibacter gangotriensis</name>
    <dbReference type="NCBI Taxonomy" id="254787"/>
    <lineage>
        <taxon>Bacteria</taxon>
        <taxon>Bacillati</taxon>
        <taxon>Actinomycetota</taxon>
        <taxon>Actinomycetes</taxon>
        <taxon>Micrococcales</taxon>
        <taxon>Micrococcaceae</taxon>
        <taxon>Paeniglutamicibacter</taxon>
    </lineage>
</organism>
<dbReference type="Gene3D" id="3.90.220.20">
    <property type="entry name" value="DNA methylase specificity domains"/>
    <property type="match status" value="2"/>
</dbReference>
<dbReference type="GO" id="GO:0004519">
    <property type="term" value="F:endonuclease activity"/>
    <property type="evidence" value="ECO:0007669"/>
    <property type="project" value="UniProtKB-KW"/>
</dbReference>
<dbReference type="GO" id="GO:0003677">
    <property type="term" value="F:DNA binding"/>
    <property type="evidence" value="ECO:0007669"/>
    <property type="project" value="UniProtKB-KW"/>
</dbReference>
<dbReference type="EMBL" id="VOBL01000042">
    <property type="protein sequence ID" value="KAA0973020.1"/>
    <property type="molecule type" value="Genomic_DNA"/>
</dbReference>
<sequence length="431" mass="48233">MIRTRGFSNYEETGLKWLGPVPSAWGIVPLWTLYTRGKSTNVPDEELLSVYRDHGVVLKSSRADNFNKPSDDLSPYQLVKPGDMVINKMKAWQGSVAISRHRGIVSPAYFVYERHHSMDDRYLHYLLRSERYIAGYLSLSKGIRINQWDLDPTYHSRMPVLVPSIQEQRNIVNILDRETAQIDVLITKQERLIELLAEKRQAIITRAVTKGLDPTAPTKPSGIPWLGDIPSRWEAIPLKWLSQFTTGITPSTANEDNFPEEETSYPWIRPEDLEESGRPTEASKFLSAEAWNGCRPVRADSVLLCCIGGTLGKVGLIRRSAVTNQQITAIETEMVGAYLFATLGAARQEIKAMSVGNTLPILNTSRLGMLSVPVPPAQEQLKIAEYVRVKSLEIDLLSSKCHSAIRLLRERRSALISAAVTGKIDAREGVA</sequence>
<proteinExistence type="inferred from homology"/>
<dbReference type="InterPro" id="IPR000055">
    <property type="entry name" value="Restrct_endonuc_typeI_TRD"/>
</dbReference>
<dbReference type="Gene3D" id="1.10.287.1120">
    <property type="entry name" value="Bipartite methylase S protein"/>
    <property type="match status" value="1"/>
</dbReference>
<dbReference type="SUPFAM" id="SSF116734">
    <property type="entry name" value="DNA methylase specificity domain"/>
    <property type="match status" value="2"/>
</dbReference>
<name>A0A5B0E5I3_9MICC</name>
<dbReference type="PANTHER" id="PTHR30408:SF12">
    <property type="entry name" value="TYPE I RESTRICTION ENZYME MJAVIII SPECIFICITY SUBUNIT"/>
    <property type="match status" value="1"/>
</dbReference>
<dbReference type="InterPro" id="IPR044946">
    <property type="entry name" value="Restrct_endonuc_typeI_TRD_sf"/>
</dbReference>
<dbReference type="PANTHER" id="PTHR30408">
    <property type="entry name" value="TYPE-1 RESTRICTION ENZYME ECOKI SPECIFICITY PROTEIN"/>
    <property type="match status" value="1"/>
</dbReference>
<reference evidence="5 6" key="1">
    <citation type="submission" date="2019-07" db="EMBL/GenBank/DDBJ databases">
        <title>Analysis of the biochemical properties, biological activity and biotechnological potential of siderophores and biosurfactants produced by Antarctic psychrotolerant bacteria.</title>
        <authorList>
            <person name="Styczynski M."/>
            <person name="Krucon T."/>
            <person name="Decewicz P."/>
            <person name="Dziewit L."/>
        </authorList>
    </citation>
    <scope>NUCLEOTIDE SEQUENCE [LARGE SCALE GENOMIC DNA]</scope>
    <source>
        <strain evidence="5 6">ANT_H27</strain>
    </source>
</reference>
<evidence type="ECO:0000259" key="4">
    <source>
        <dbReference type="Pfam" id="PF01420"/>
    </source>
</evidence>
<dbReference type="Pfam" id="PF01420">
    <property type="entry name" value="Methylase_S"/>
    <property type="match status" value="1"/>
</dbReference>
<protein>
    <submittedName>
        <fullName evidence="5">Restriction endonuclease subunit S</fullName>
    </submittedName>
</protein>
<feature type="domain" description="Type I restriction modification DNA specificity" evidence="4">
    <location>
        <begin position="230"/>
        <end position="387"/>
    </location>
</feature>
<comment type="caution">
    <text evidence="5">The sequence shown here is derived from an EMBL/GenBank/DDBJ whole genome shotgun (WGS) entry which is preliminary data.</text>
</comment>
<keyword evidence="5" id="KW-0255">Endonuclease</keyword>
<dbReference type="RefSeq" id="WP_149621132.1">
    <property type="nucleotide sequence ID" value="NZ_VOBL01000042.1"/>
</dbReference>
<comment type="similarity">
    <text evidence="1">Belongs to the type-I restriction system S methylase family.</text>
</comment>
<dbReference type="OrthoDB" id="3197085at2"/>
<keyword evidence="5" id="KW-0378">Hydrolase</keyword>
<dbReference type="InterPro" id="IPR052021">
    <property type="entry name" value="Type-I_RS_S_subunit"/>
</dbReference>
<dbReference type="GO" id="GO:0009307">
    <property type="term" value="P:DNA restriction-modification system"/>
    <property type="evidence" value="ECO:0007669"/>
    <property type="project" value="UniProtKB-KW"/>
</dbReference>
<dbReference type="Proteomes" id="UP000323856">
    <property type="component" value="Unassembled WGS sequence"/>
</dbReference>
<dbReference type="CDD" id="cd17290">
    <property type="entry name" value="RMtype1_S_AleSS8ORF2795P_TRD1-CR1_like"/>
    <property type="match status" value="1"/>
</dbReference>
<evidence type="ECO:0000256" key="1">
    <source>
        <dbReference type="ARBA" id="ARBA00010923"/>
    </source>
</evidence>
<evidence type="ECO:0000256" key="3">
    <source>
        <dbReference type="ARBA" id="ARBA00023125"/>
    </source>
</evidence>
<dbReference type="AlphaFoldDB" id="A0A5B0E5I3"/>
<evidence type="ECO:0000313" key="6">
    <source>
        <dbReference type="Proteomes" id="UP000323856"/>
    </source>
</evidence>
<evidence type="ECO:0000256" key="2">
    <source>
        <dbReference type="ARBA" id="ARBA00022747"/>
    </source>
</evidence>
<keyword evidence="2" id="KW-0680">Restriction system</keyword>
<keyword evidence="5" id="KW-0540">Nuclease</keyword>
<keyword evidence="3" id="KW-0238">DNA-binding</keyword>